<comment type="caution">
    <text evidence="2">The sequence shown here is derived from an EMBL/GenBank/DDBJ whole genome shotgun (WGS) entry which is preliminary data.</text>
</comment>
<dbReference type="AlphaFoldDB" id="A0A835ND83"/>
<dbReference type="Proteomes" id="UP000657918">
    <property type="component" value="Unassembled WGS sequence"/>
</dbReference>
<sequence length="200" mass="21923">MVGRSLSCDDLTLGCKRLDFARLCEEVDATLSFIHTFKLELCNETKEVHLQYEWKPKRCEKCQVDSCAQPLASKQVVSNVQPSTTEQIISDAQPSATKQVISDAQPTQKVRDDKLPNTNSDEFEGLDGSYDSEGSNGSYESKCSDGLDESSLSAPDSSIETHLRPSDVGDVRTLPLESLLCTTSKQMSPPPSPETRSTLS</sequence>
<feature type="compositionally biased region" description="Basic and acidic residues" evidence="1">
    <location>
        <begin position="159"/>
        <end position="170"/>
    </location>
</feature>
<accession>A0A835ND83</accession>
<dbReference type="EMBL" id="JADGMS010000001">
    <property type="protein sequence ID" value="KAF9690379.1"/>
    <property type="molecule type" value="Genomic_DNA"/>
</dbReference>
<feature type="compositionally biased region" description="Polar residues" evidence="1">
    <location>
        <begin position="132"/>
        <end position="141"/>
    </location>
</feature>
<organism evidence="2 3">
    <name type="scientific">Salix dunnii</name>
    <dbReference type="NCBI Taxonomy" id="1413687"/>
    <lineage>
        <taxon>Eukaryota</taxon>
        <taxon>Viridiplantae</taxon>
        <taxon>Streptophyta</taxon>
        <taxon>Embryophyta</taxon>
        <taxon>Tracheophyta</taxon>
        <taxon>Spermatophyta</taxon>
        <taxon>Magnoliopsida</taxon>
        <taxon>eudicotyledons</taxon>
        <taxon>Gunneridae</taxon>
        <taxon>Pentapetalae</taxon>
        <taxon>rosids</taxon>
        <taxon>fabids</taxon>
        <taxon>Malpighiales</taxon>
        <taxon>Salicaceae</taxon>
        <taxon>Saliceae</taxon>
        <taxon>Salix</taxon>
    </lineage>
</organism>
<proteinExistence type="predicted"/>
<feature type="region of interest" description="Disordered" evidence="1">
    <location>
        <begin position="90"/>
        <end position="200"/>
    </location>
</feature>
<evidence type="ECO:0000256" key="1">
    <source>
        <dbReference type="SAM" id="MobiDB-lite"/>
    </source>
</evidence>
<keyword evidence="3" id="KW-1185">Reference proteome</keyword>
<gene>
    <name evidence="2" type="ORF">SADUNF_Sadunf01G0189700</name>
</gene>
<evidence type="ECO:0000313" key="2">
    <source>
        <dbReference type="EMBL" id="KAF9690379.1"/>
    </source>
</evidence>
<reference evidence="2 3" key="1">
    <citation type="submission" date="2020-10" db="EMBL/GenBank/DDBJ databases">
        <title>Plant Genome Project.</title>
        <authorList>
            <person name="Zhang R.-G."/>
        </authorList>
    </citation>
    <scope>NUCLEOTIDE SEQUENCE [LARGE SCALE GENOMIC DNA]</scope>
    <source>
        <strain evidence="2">FAFU-HL-1</strain>
        <tissue evidence="2">Leaf</tissue>
    </source>
</reference>
<evidence type="ECO:0000313" key="3">
    <source>
        <dbReference type="Proteomes" id="UP000657918"/>
    </source>
</evidence>
<protein>
    <submittedName>
        <fullName evidence="2">Uncharacterized protein</fullName>
    </submittedName>
</protein>
<name>A0A835ND83_9ROSI</name>
<dbReference type="OrthoDB" id="1939300at2759"/>
<feature type="compositionally biased region" description="Polar residues" evidence="1">
    <location>
        <begin position="90"/>
        <end position="108"/>
    </location>
</feature>